<gene>
    <name evidence="2" type="ORF">HNR42_001274</name>
</gene>
<name>A0A841HWE6_9DEIO</name>
<evidence type="ECO:0008006" key="4">
    <source>
        <dbReference type="Google" id="ProtNLM"/>
    </source>
</evidence>
<dbReference type="RefSeq" id="WP_183985712.1">
    <property type="nucleotide sequence ID" value="NZ_JACHHG010000004.1"/>
</dbReference>
<organism evidence="2 3">
    <name type="scientific">Deinobacterium chartae</name>
    <dbReference type="NCBI Taxonomy" id="521158"/>
    <lineage>
        <taxon>Bacteria</taxon>
        <taxon>Thermotogati</taxon>
        <taxon>Deinococcota</taxon>
        <taxon>Deinococci</taxon>
        <taxon>Deinococcales</taxon>
        <taxon>Deinococcaceae</taxon>
        <taxon>Deinobacterium</taxon>
    </lineage>
</organism>
<sequence>MVELISVTQLLLCAAVLALAVWVLRSGRPSLLAFTLAGFVVIDSVGVAIAPYLPLSDIQYLNGPAFLINERNPDLYLRQVMAHWVLLTVGTAGLLLEAQYRRSQTMWVAPSSRQLVMWAGLLIVVGLVAYARYFLMGPGLEILLGSRLSFSSTMEAVAHRTEVRYSVETGQGAYLAALAGKVLFPVAAALLAVGRVRFRGWIWLMCFVLSAAYAFHTREKSPLLAVFITYAALLLWERVGRLDWRRINFRAMARILLPTLLLFFLGGTAFYTVNFGLPFDVAMQSIVARTLAIPGATETNFFAVFPEKYDFRGIENIFRIGLLGYGGQDVSIYEVAVAATGDGFATNASLLAVSWSGAGYLGVTIIALLLVGSLALIDRVLVRLDYRVFLLSAILSVSAFIGLTSGSILDYIGWGGLVSPALLLFLLTWRGLGRRTASPHLHKGNYGAP</sequence>
<feature type="transmembrane region" description="Helical" evidence="1">
    <location>
        <begin position="173"/>
        <end position="193"/>
    </location>
</feature>
<evidence type="ECO:0000256" key="1">
    <source>
        <dbReference type="SAM" id="Phobius"/>
    </source>
</evidence>
<feature type="transmembrane region" description="Helical" evidence="1">
    <location>
        <begin position="200"/>
        <end position="216"/>
    </location>
</feature>
<keyword evidence="1" id="KW-0812">Transmembrane</keyword>
<accession>A0A841HWE6</accession>
<feature type="transmembrane region" description="Helical" evidence="1">
    <location>
        <begin position="411"/>
        <end position="429"/>
    </location>
</feature>
<feature type="transmembrane region" description="Helical" evidence="1">
    <location>
        <begin position="388"/>
        <end position="405"/>
    </location>
</feature>
<keyword evidence="1" id="KW-1133">Transmembrane helix</keyword>
<dbReference type="Proteomes" id="UP000569951">
    <property type="component" value="Unassembled WGS sequence"/>
</dbReference>
<proteinExistence type="predicted"/>
<protein>
    <recommendedName>
        <fullName evidence="4">Oligosaccharide repeat unit polymerase</fullName>
    </recommendedName>
</protein>
<dbReference type="EMBL" id="JACHHG010000004">
    <property type="protein sequence ID" value="MBB6097851.1"/>
    <property type="molecule type" value="Genomic_DNA"/>
</dbReference>
<evidence type="ECO:0000313" key="2">
    <source>
        <dbReference type="EMBL" id="MBB6097851.1"/>
    </source>
</evidence>
<dbReference type="AlphaFoldDB" id="A0A841HWE6"/>
<keyword evidence="3" id="KW-1185">Reference proteome</keyword>
<feature type="transmembrane region" description="Helical" evidence="1">
    <location>
        <begin position="75"/>
        <end position="95"/>
    </location>
</feature>
<feature type="transmembrane region" description="Helical" evidence="1">
    <location>
        <begin position="6"/>
        <end position="24"/>
    </location>
</feature>
<feature type="transmembrane region" description="Helical" evidence="1">
    <location>
        <begin position="251"/>
        <end position="273"/>
    </location>
</feature>
<feature type="transmembrane region" description="Helical" evidence="1">
    <location>
        <begin position="222"/>
        <end position="239"/>
    </location>
</feature>
<feature type="transmembrane region" description="Helical" evidence="1">
    <location>
        <begin position="31"/>
        <end position="55"/>
    </location>
</feature>
<reference evidence="2 3" key="1">
    <citation type="submission" date="2020-08" db="EMBL/GenBank/DDBJ databases">
        <title>Genomic Encyclopedia of Type Strains, Phase IV (KMG-IV): sequencing the most valuable type-strain genomes for metagenomic binning, comparative biology and taxonomic classification.</title>
        <authorList>
            <person name="Goeker M."/>
        </authorList>
    </citation>
    <scope>NUCLEOTIDE SEQUENCE [LARGE SCALE GENOMIC DNA]</scope>
    <source>
        <strain evidence="2 3">DSM 21458</strain>
    </source>
</reference>
<feature type="transmembrane region" description="Helical" evidence="1">
    <location>
        <begin position="115"/>
        <end position="135"/>
    </location>
</feature>
<keyword evidence="1" id="KW-0472">Membrane</keyword>
<comment type="caution">
    <text evidence="2">The sequence shown here is derived from an EMBL/GenBank/DDBJ whole genome shotgun (WGS) entry which is preliminary data.</text>
</comment>
<feature type="transmembrane region" description="Helical" evidence="1">
    <location>
        <begin position="357"/>
        <end position="376"/>
    </location>
</feature>
<evidence type="ECO:0000313" key="3">
    <source>
        <dbReference type="Proteomes" id="UP000569951"/>
    </source>
</evidence>